<dbReference type="PRINTS" id="PR00413">
    <property type="entry name" value="HADHALOGNASE"/>
</dbReference>
<comment type="caution">
    <text evidence="1">The sequence shown here is derived from an EMBL/GenBank/DDBJ whole genome shotgun (WGS) entry which is preliminary data.</text>
</comment>
<accession>A0A101FYP0</accession>
<dbReference type="NCBIfam" id="TIGR01549">
    <property type="entry name" value="HAD-SF-IA-v1"/>
    <property type="match status" value="1"/>
</dbReference>
<dbReference type="AlphaFoldDB" id="A0A101FYP0"/>
<gene>
    <name evidence="1" type="ORF">XD73_0379</name>
</gene>
<dbReference type="InterPro" id="IPR023198">
    <property type="entry name" value="PGP-like_dom2"/>
</dbReference>
<keyword evidence="1" id="KW-0378">Hydrolase</keyword>
<dbReference type="InterPro" id="IPR041492">
    <property type="entry name" value="HAD_2"/>
</dbReference>
<protein>
    <submittedName>
        <fullName evidence="1">Putative hydrolase</fullName>
    </submittedName>
</protein>
<dbReference type="SUPFAM" id="SSF56784">
    <property type="entry name" value="HAD-like"/>
    <property type="match status" value="1"/>
</dbReference>
<dbReference type="InterPro" id="IPR036412">
    <property type="entry name" value="HAD-like_sf"/>
</dbReference>
<dbReference type="Gene3D" id="1.10.150.240">
    <property type="entry name" value="Putative phosphatase, domain 2"/>
    <property type="match status" value="1"/>
</dbReference>
<evidence type="ECO:0000313" key="1">
    <source>
        <dbReference type="EMBL" id="KUK46758.1"/>
    </source>
</evidence>
<evidence type="ECO:0000313" key="2">
    <source>
        <dbReference type="Proteomes" id="UP000064249"/>
    </source>
</evidence>
<sequence length="184" mass="21271">MSKYGLGHEYYAELMGIPNDILQSFFDGDMNRLVDLGEISHEDFYRTLLKELNLSEDMLPLFSESFRKAFKLNLRIIEYIQSLPESIKIGLLSNYSNRLRPLIEEDLEIAHLFDDMVISCEVKLLKPDEKIYQTALSRLNVEAEEAIFVDDRLENIEGAQKVGMHGVLFTETKQVINEINHLLS</sequence>
<organism evidence="1 2">
    <name type="scientific">Anaerolinea thermophila</name>
    <dbReference type="NCBI Taxonomy" id="167964"/>
    <lineage>
        <taxon>Bacteria</taxon>
        <taxon>Bacillati</taxon>
        <taxon>Chloroflexota</taxon>
        <taxon>Anaerolineae</taxon>
        <taxon>Anaerolineales</taxon>
        <taxon>Anaerolineaceae</taxon>
        <taxon>Anaerolinea</taxon>
    </lineage>
</organism>
<dbReference type="InterPro" id="IPR006439">
    <property type="entry name" value="HAD-SF_hydro_IA"/>
</dbReference>
<dbReference type="PANTHER" id="PTHR43611">
    <property type="entry name" value="ALPHA-D-GLUCOSE 1-PHOSPHATE PHOSPHATASE"/>
    <property type="match status" value="1"/>
</dbReference>
<dbReference type="InterPro" id="IPR023214">
    <property type="entry name" value="HAD_sf"/>
</dbReference>
<dbReference type="Pfam" id="PF13419">
    <property type="entry name" value="HAD_2"/>
    <property type="match status" value="1"/>
</dbReference>
<dbReference type="EMBL" id="LGFU01000009">
    <property type="protein sequence ID" value="KUK46758.1"/>
    <property type="molecule type" value="Genomic_DNA"/>
</dbReference>
<dbReference type="Proteomes" id="UP000064249">
    <property type="component" value="Unassembled WGS sequence"/>
</dbReference>
<reference evidence="1 2" key="1">
    <citation type="journal article" date="2015" name="MBio">
        <title>Genome-Resolved Metagenomic Analysis Reveals Roles for Candidate Phyla and Other Microbial Community Members in Biogeochemical Transformations in Oil Reservoirs.</title>
        <authorList>
            <person name="Hu P."/>
            <person name="Tom L."/>
            <person name="Singh A."/>
            <person name="Thomas B.C."/>
            <person name="Baker B.J."/>
            <person name="Piceno Y.M."/>
            <person name="Andersen G.L."/>
            <person name="Banfield J.F."/>
        </authorList>
    </citation>
    <scope>NUCLEOTIDE SEQUENCE [LARGE SCALE GENOMIC DNA]</scope>
    <source>
        <strain evidence="1">46_16</strain>
    </source>
</reference>
<dbReference type="PANTHER" id="PTHR43611:SF3">
    <property type="entry name" value="FLAVIN MONONUCLEOTIDE HYDROLASE 1, CHLOROPLATIC"/>
    <property type="match status" value="1"/>
</dbReference>
<dbReference type="GO" id="GO:0016787">
    <property type="term" value="F:hydrolase activity"/>
    <property type="evidence" value="ECO:0007669"/>
    <property type="project" value="UniProtKB-KW"/>
</dbReference>
<name>A0A101FYP0_9CHLR</name>
<proteinExistence type="predicted"/>
<dbReference type="NCBIfam" id="TIGR01509">
    <property type="entry name" value="HAD-SF-IA-v3"/>
    <property type="match status" value="1"/>
</dbReference>
<dbReference type="CDD" id="cd02603">
    <property type="entry name" value="HAD_sEH-N_like"/>
    <property type="match status" value="1"/>
</dbReference>
<dbReference type="Gene3D" id="3.40.50.1000">
    <property type="entry name" value="HAD superfamily/HAD-like"/>
    <property type="match status" value="1"/>
</dbReference>